<dbReference type="InterPro" id="IPR050662">
    <property type="entry name" value="Sec-metab_biosynth-thioest"/>
</dbReference>
<dbReference type="PANTHER" id="PTHR23131:SF4">
    <property type="entry name" value="METALLO-BETA-LACTAMASE SUPERFAMILY POTEIN"/>
    <property type="match status" value="1"/>
</dbReference>
<dbReference type="Pfam" id="PF00753">
    <property type="entry name" value="Lactamase_B"/>
    <property type="match status" value="1"/>
</dbReference>
<protein>
    <recommendedName>
        <fullName evidence="1">Metallo-beta-lactamase domain-containing protein</fullName>
    </recommendedName>
</protein>
<accession>A0ABP9V9Z7</accession>
<dbReference type="Gene3D" id="3.60.15.10">
    <property type="entry name" value="Ribonuclease Z/Hydroxyacylglutathione hydrolase-like"/>
    <property type="match status" value="1"/>
</dbReference>
<dbReference type="InterPro" id="IPR036866">
    <property type="entry name" value="RibonucZ/Hydroxyglut_hydro"/>
</dbReference>
<dbReference type="RefSeq" id="WP_353542065.1">
    <property type="nucleotide sequence ID" value="NZ_BAABRN010000018.1"/>
</dbReference>
<sequence length="337" mass="36904">MPPSDPSRHLSRHVTAGGVRIYSLSVWAFMHLRVNVFLVLAGDPAAPSYSALIDMGSHEEQSQADLLAGLAAVRDVYGEHWSWDSLSRLIVTHPHPDHAGGLPLVRSLTAAPLAAHAWGLELIQDPEAARLAALPDNLKYVEWIGATGQYAERLSRRAEKTWLPAGVPVQTVLLGGETLDGLFEVIHTAGHEGSQVCLRLHDILLTADHLLPRNSPPLAPAWLRRGGGLENYLQALDKIEPLEGVRLALGSHDEPMPHWKERIQAVRARYEGKLSALLEVASEPLTVQELTLRLYPRLPDAQAILLLDQTAALAEYLAQQGRLQEVVGLPARFVRAS</sequence>
<dbReference type="InterPro" id="IPR001279">
    <property type="entry name" value="Metallo-B-lactamas"/>
</dbReference>
<evidence type="ECO:0000259" key="1">
    <source>
        <dbReference type="SMART" id="SM00849"/>
    </source>
</evidence>
<dbReference type="PANTHER" id="PTHR23131">
    <property type="entry name" value="ENDORIBONUCLEASE LACTB2"/>
    <property type="match status" value="1"/>
</dbReference>
<reference evidence="2 3" key="1">
    <citation type="submission" date="2024-02" db="EMBL/GenBank/DDBJ databases">
        <title>Deinococcus xinjiangensis NBRC 107630.</title>
        <authorList>
            <person name="Ichikawa N."/>
            <person name="Katano-Makiyama Y."/>
            <person name="Hidaka K."/>
        </authorList>
    </citation>
    <scope>NUCLEOTIDE SEQUENCE [LARGE SCALE GENOMIC DNA]</scope>
    <source>
        <strain evidence="2 3">NBRC 107630</strain>
    </source>
</reference>
<dbReference type="SUPFAM" id="SSF56281">
    <property type="entry name" value="Metallo-hydrolase/oxidoreductase"/>
    <property type="match status" value="1"/>
</dbReference>
<organism evidence="2 3">
    <name type="scientific">Deinococcus xinjiangensis</name>
    <dbReference type="NCBI Taxonomy" id="457454"/>
    <lineage>
        <taxon>Bacteria</taxon>
        <taxon>Thermotogati</taxon>
        <taxon>Deinococcota</taxon>
        <taxon>Deinococci</taxon>
        <taxon>Deinococcales</taxon>
        <taxon>Deinococcaceae</taxon>
        <taxon>Deinococcus</taxon>
    </lineage>
</organism>
<gene>
    <name evidence="2" type="ORF">Dxin01_01834</name>
</gene>
<keyword evidence="3" id="KW-1185">Reference proteome</keyword>
<evidence type="ECO:0000313" key="2">
    <source>
        <dbReference type="EMBL" id="GAA5502095.1"/>
    </source>
</evidence>
<name>A0ABP9V9Z7_9DEIO</name>
<feature type="domain" description="Metallo-beta-lactamase" evidence="1">
    <location>
        <begin position="33"/>
        <end position="252"/>
    </location>
</feature>
<dbReference type="Proteomes" id="UP001458946">
    <property type="component" value="Unassembled WGS sequence"/>
</dbReference>
<proteinExistence type="predicted"/>
<dbReference type="EMBL" id="BAABRN010000018">
    <property type="protein sequence ID" value="GAA5502095.1"/>
    <property type="molecule type" value="Genomic_DNA"/>
</dbReference>
<evidence type="ECO:0000313" key="3">
    <source>
        <dbReference type="Proteomes" id="UP001458946"/>
    </source>
</evidence>
<dbReference type="SMART" id="SM00849">
    <property type="entry name" value="Lactamase_B"/>
    <property type="match status" value="1"/>
</dbReference>
<comment type="caution">
    <text evidence="2">The sequence shown here is derived from an EMBL/GenBank/DDBJ whole genome shotgun (WGS) entry which is preliminary data.</text>
</comment>